<dbReference type="RefSeq" id="WP_404610244.1">
    <property type="nucleotide sequence ID" value="NZ_JBIYDN010000018.1"/>
</dbReference>
<protein>
    <submittedName>
        <fullName evidence="4">Ankyrin repeat protein</fullName>
    </submittedName>
</protein>
<dbReference type="PANTHER" id="PTHR24173:SF74">
    <property type="entry name" value="ANKYRIN REPEAT DOMAIN-CONTAINING PROTEIN 16"/>
    <property type="match status" value="1"/>
</dbReference>
<dbReference type="PROSITE" id="PS50088">
    <property type="entry name" value="ANK_REPEAT"/>
    <property type="match status" value="1"/>
</dbReference>
<sequence length="120" mass="12942">MQPDPAMLKQLTRYHALIAARDGSPTSLQHYLEVGADANAQDDQGMTALHHAVAIGSRECVRILVNSGKCSYLIRDKLGRYASEIALEWGLDAAVAALLAKKQAQEAAKKGVPAWEKSSL</sequence>
<dbReference type="EMBL" id="JBIYDN010000018">
    <property type="protein sequence ID" value="MFK4445220.1"/>
    <property type="molecule type" value="Genomic_DNA"/>
</dbReference>
<keyword evidence="2 3" id="KW-0040">ANK repeat</keyword>
<feature type="repeat" description="ANK" evidence="3">
    <location>
        <begin position="44"/>
        <end position="68"/>
    </location>
</feature>
<reference evidence="4 5" key="2">
    <citation type="submission" date="2024-11" db="EMBL/GenBank/DDBJ databases">
        <title>Using genomics to understand microbial adaptation to soil warming.</title>
        <authorList>
            <person name="Deangelis K.M. PhD."/>
        </authorList>
    </citation>
    <scope>NUCLEOTIDE SEQUENCE [LARGE SCALE GENOMIC DNA]</scope>
    <source>
        <strain evidence="4 5">GAS97</strain>
    </source>
</reference>
<dbReference type="PANTHER" id="PTHR24173">
    <property type="entry name" value="ANKYRIN REPEAT CONTAINING"/>
    <property type="match status" value="1"/>
</dbReference>
<accession>A0ABW8MNI7</accession>
<gene>
    <name evidence="4" type="ORF">ABH943_005242</name>
</gene>
<comment type="caution">
    <text evidence="4">The sequence shown here is derived from an EMBL/GenBank/DDBJ whole genome shotgun (WGS) entry which is preliminary data.</text>
</comment>
<evidence type="ECO:0000313" key="4">
    <source>
        <dbReference type="EMBL" id="MFK4445220.1"/>
    </source>
</evidence>
<evidence type="ECO:0000256" key="3">
    <source>
        <dbReference type="PROSITE-ProRule" id="PRU00023"/>
    </source>
</evidence>
<proteinExistence type="predicted"/>
<dbReference type="Gene3D" id="1.25.40.20">
    <property type="entry name" value="Ankyrin repeat-containing domain"/>
    <property type="match status" value="1"/>
</dbReference>
<dbReference type="Proteomes" id="UP001620514">
    <property type="component" value="Unassembled WGS sequence"/>
</dbReference>
<name>A0ABW8MNI7_9BURK</name>
<organism evidence="4 5">
    <name type="scientific">Caballeronia udeis</name>
    <dbReference type="NCBI Taxonomy" id="1232866"/>
    <lineage>
        <taxon>Bacteria</taxon>
        <taxon>Pseudomonadati</taxon>
        <taxon>Pseudomonadota</taxon>
        <taxon>Betaproteobacteria</taxon>
        <taxon>Burkholderiales</taxon>
        <taxon>Burkholderiaceae</taxon>
        <taxon>Caballeronia</taxon>
    </lineage>
</organism>
<dbReference type="InterPro" id="IPR002110">
    <property type="entry name" value="Ankyrin_rpt"/>
</dbReference>
<dbReference type="Pfam" id="PF12796">
    <property type="entry name" value="Ank_2"/>
    <property type="match status" value="1"/>
</dbReference>
<dbReference type="PROSITE" id="PS50297">
    <property type="entry name" value="ANK_REP_REGION"/>
    <property type="match status" value="1"/>
</dbReference>
<evidence type="ECO:0000313" key="5">
    <source>
        <dbReference type="Proteomes" id="UP001620514"/>
    </source>
</evidence>
<dbReference type="InterPro" id="IPR036770">
    <property type="entry name" value="Ankyrin_rpt-contain_sf"/>
</dbReference>
<reference evidence="4 5" key="1">
    <citation type="submission" date="2024-10" db="EMBL/GenBank/DDBJ databases">
        <authorList>
            <person name="Deangelis K."/>
            <person name="Huntemann M."/>
            <person name="Clum A."/>
            <person name="Wang J."/>
            <person name="Palaniappan K."/>
            <person name="Ritter S."/>
            <person name="Chen I.-M."/>
            <person name="Stamatis D."/>
            <person name="Reddy T."/>
            <person name="O'Malley R."/>
            <person name="Daum C."/>
            <person name="Ng V."/>
            <person name="Ivanova N."/>
            <person name="Kyrpides N."/>
            <person name="Woyke T."/>
        </authorList>
    </citation>
    <scope>NUCLEOTIDE SEQUENCE [LARGE SCALE GENOMIC DNA]</scope>
    <source>
        <strain evidence="4 5">GAS97</strain>
    </source>
</reference>
<evidence type="ECO:0000256" key="2">
    <source>
        <dbReference type="ARBA" id="ARBA00023043"/>
    </source>
</evidence>
<dbReference type="SUPFAM" id="SSF48403">
    <property type="entry name" value="Ankyrin repeat"/>
    <property type="match status" value="1"/>
</dbReference>
<keyword evidence="5" id="KW-1185">Reference proteome</keyword>
<evidence type="ECO:0000256" key="1">
    <source>
        <dbReference type="ARBA" id="ARBA00022737"/>
    </source>
</evidence>
<keyword evidence="1" id="KW-0677">Repeat</keyword>